<gene>
    <name evidence="2" type="ORF">OE104_09870</name>
</gene>
<dbReference type="KEGG" id="faf:OE104_09870"/>
<dbReference type="Proteomes" id="UP001164718">
    <property type="component" value="Chromosome"/>
</dbReference>
<dbReference type="RefSeq" id="WP_275416698.1">
    <property type="nucleotide sequence ID" value="NZ_CP106878.1"/>
</dbReference>
<protein>
    <recommendedName>
        <fullName evidence="1">DUF7878 domain-containing protein</fullName>
    </recommendedName>
</protein>
<evidence type="ECO:0000313" key="2">
    <source>
        <dbReference type="EMBL" id="WAA08913.1"/>
    </source>
</evidence>
<evidence type="ECO:0000259" key="1">
    <source>
        <dbReference type="Pfam" id="PF25297"/>
    </source>
</evidence>
<evidence type="ECO:0000313" key="3">
    <source>
        <dbReference type="Proteomes" id="UP001164718"/>
    </source>
</evidence>
<feature type="domain" description="DUF7878" evidence="1">
    <location>
        <begin position="10"/>
        <end position="139"/>
    </location>
</feature>
<sequence>MTSIPYRISFAYRFLNEPEAISNKDRKNIPAILYIDATVTMKINDVRYFEADLAILEFYKALYMWKQETLIQGVIPEFHYYTIEYDDYEDGAILSLIPFSNKARLKSIWAEQNLYNVFDLDYIVAAFFQLEENLKRDIEAYFGIQLSKFIKHIPLTKEDVKNRDLRKSSKY</sequence>
<dbReference type="Pfam" id="PF25297">
    <property type="entry name" value="DUF7878"/>
    <property type="match status" value="1"/>
</dbReference>
<proteinExistence type="predicted"/>
<organism evidence="2 3">
    <name type="scientific">Fervidibacillus albus</name>
    <dbReference type="NCBI Taxonomy" id="2980026"/>
    <lineage>
        <taxon>Bacteria</taxon>
        <taxon>Bacillati</taxon>
        <taxon>Bacillota</taxon>
        <taxon>Bacilli</taxon>
        <taxon>Bacillales</taxon>
        <taxon>Bacillaceae</taxon>
        <taxon>Fervidibacillus</taxon>
    </lineage>
</organism>
<dbReference type="EMBL" id="CP106878">
    <property type="protein sequence ID" value="WAA08913.1"/>
    <property type="molecule type" value="Genomic_DNA"/>
</dbReference>
<accession>A0A9E8RVG8</accession>
<reference evidence="2" key="1">
    <citation type="submission" date="2022-09" db="EMBL/GenBank/DDBJ databases">
        <title>Complete Genomes of Fervidibacillus albus and Fervidibacillus halotolerans isolated from tidal flat sediments.</title>
        <authorList>
            <person name="Kwon K.K."/>
            <person name="Yang S.-H."/>
            <person name="Park M.J."/>
            <person name="Oh H.-M."/>
        </authorList>
    </citation>
    <scope>NUCLEOTIDE SEQUENCE</scope>
    <source>
        <strain evidence="2">MEBiC13591</strain>
    </source>
</reference>
<keyword evidence="3" id="KW-1185">Reference proteome</keyword>
<name>A0A9E8RVG8_9BACI</name>
<dbReference type="AlphaFoldDB" id="A0A9E8RVG8"/>
<dbReference type="InterPro" id="IPR057200">
    <property type="entry name" value="DUF7878"/>
</dbReference>